<dbReference type="Proteomes" id="UP000799440">
    <property type="component" value="Unassembled WGS sequence"/>
</dbReference>
<protein>
    <submittedName>
        <fullName evidence="2">Uncharacterized protein</fullName>
    </submittedName>
</protein>
<accession>A0A6A6UXS3</accession>
<name>A0A6A6UXS3_9PLEO</name>
<evidence type="ECO:0000313" key="3">
    <source>
        <dbReference type="Proteomes" id="UP000799440"/>
    </source>
</evidence>
<proteinExistence type="predicted"/>
<organism evidence="2 3">
    <name type="scientific">Sporormia fimetaria CBS 119925</name>
    <dbReference type="NCBI Taxonomy" id="1340428"/>
    <lineage>
        <taxon>Eukaryota</taxon>
        <taxon>Fungi</taxon>
        <taxon>Dikarya</taxon>
        <taxon>Ascomycota</taxon>
        <taxon>Pezizomycotina</taxon>
        <taxon>Dothideomycetes</taxon>
        <taxon>Pleosporomycetidae</taxon>
        <taxon>Pleosporales</taxon>
        <taxon>Sporormiaceae</taxon>
        <taxon>Sporormia</taxon>
    </lineage>
</organism>
<evidence type="ECO:0000313" key="2">
    <source>
        <dbReference type="EMBL" id="KAF2742200.1"/>
    </source>
</evidence>
<dbReference type="AlphaFoldDB" id="A0A6A6UXS3"/>
<gene>
    <name evidence="2" type="ORF">M011DRAFT_472435</name>
</gene>
<evidence type="ECO:0000256" key="1">
    <source>
        <dbReference type="SAM" id="MobiDB-lite"/>
    </source>
</evidence>
<sequence>MRRPAASIATPSRRLPSYGSMHPILNHSNPSPSPKQGRARTAILQPYLYSADPSSSGPYHPTNASHI</sequence>
<feature type="region of interest" description="Disordered" evidence="1">
    <location>
        <begin position="1"/>
        <end position="67"/>
    </location>
</feature>
<dbReference type="EMBL" id="MU006613">
    <property type="protein sequence ID" value="KAF2742200.1"/>
    <property type="molecule type" value="Genomic_DNA"/>
</dbReference>
<reference evidence="2" key="1">
    <citation type="journal article" date="2020" name="Stud. Mycol.">
        <title>101 Dothideomycetes genomes: a test case for predicting lifestyles and emergence of pathogens.</title>
        <authorList>
            <person name="Haridas S."/>
            <person name="Albert R."/>
            <person name="Binder M."/>
            <person name="Bloem J."/>
            <person name="Labutti K."/>
            <person name="Salamov A."/>
            <person name="Andreopoulos B."/>
            <person name="Baker S."/>
            <person name="Barry K."/>
            <person name="Bills G."/>
            <person name="Bluhm B."/>
            <person name="Cannon C."/>
            <person name="Castanera R."/>
            <person name="Culley D."/>
            <person name="Daum C."/>
            <person name="Ezra D."/>
            <person name="Gonzalez J."/>
            <person name="Henrissat B."/>
            <person name="Kuo A."/>
            <person name="Liang C."/>
            <person name="Lipzen A."/>
            <person name="Lutzoni F."/>
            <person name="Magnuson J."/>
            <person name="Mondo S."/>
            <person name="Nolan M."/>
            <person name="Ohm R."/>
            <person name="Pangilinan J."/>
            <person name="Park H.-J."/>
            <person name="Ramirez L."/>
            <person name="Alfaro M."/>
            <person name="Sun H."/>
            <person name="Tritt A."/>
            <person name="Yoshinaga Y."/>
            <person name="Zwiers L.-H."/>
            <person name="Turgeon B."/>
            <person name="Goodwin S."/>
            <person name="Spatafora J."/>
            <person name="Crous P."/>
            <person name="Grigoriev I."/>
        </authorList>
    </citation>
    <scope>NUCLEOTIDE SEQUENCE</scope>
    <source>
        <strain evidence="2">CBS 119925</strain>
    </source>
</reference>
<keyword evidence="3" id="KW-1185">Reference proteome</keyword>
<feature type="compositionally biased region" description="Polar residues" evidence="1">
    <location>
        <begin position="52"/>
        <end position="67"/>
    </location>
</feature>